<sequence length="214" mass="23381">MKEDPLKLVEMKGNGRNALHAGMEAGAPEDILLLAIESCPKALTMQDFEGNTPLHLGLHSRNSVKVLVEAIKACPKVLTVQNKDGSNALHQAMLYRAPVDAAFVIACANIETTYTLDRSGRNPAQIGGNDKIRQKVRKAIATAQTPLSLSTMTQIPILQRGCILGFFMTAKRVDDMMVKHAGSCIPKEMWWIILGMLRAGDLILDNKGFETVDN</sequence>
<organism evidence="1">
    <name type="scientific">Helicotheca tamesis</name>
    <dbReference type="NCBI Taxonomy" id="374047"/>
    <lineage>
        <taxon>Eukaryota</taxon>
        <taxon>Sar</taxon>
        <taxon>Stramenopiles</taxon>
        <taxon>Ochrophyta</taxon>
        <taxon>Bacillariophyta</taxon>
        <taxon>Mediophyceae</taxon>
        <taxon>Lithodesmiophycidae</taxon>
        <taxon>Lithodesmiales</taxon>
        <taxon>Lithodesmiaceae</taxon>
        <taxon>Helicotheca</taxon>
    </lineage>
</organism>
<proteinExistence type="predicted"/>
<dbReference type="Gene3D" id="1.25.40.20">
    <property type="entry name" value="Ankyrin repeat-containing domain"/>
    <property type="match status" value="1"/>
</dbReference>
<dbReference type="EMBL" id="HBGV01005435">
    <property type="protein sequence ID" value="CAD9479192.1"/>
    <property type="molecule type" value="Transcribed_RNA"/>
</dbReference>
<evidence type="ECO:0000313" key="1">
    <source>
        <dbReference type="EMBL" id="CAD9479187.1"/>
    </source>
</evidence>
<accession>A0A6U0FHU7</accession>
<name>A0A6U0FHU7_9STRA</name>
<protein>
    <submittedName>
        <fullName evidence="1">Uncharacterized protein</fullName>
    </submittedName>
</protein>
<dbReference type="InterPro" id="IPR036770">
    <property type="entry name" value="Ankyrin_rpt-contain_sf"/>
</dbReference>
<dbReference type="AlphaFoldDB" id="A0A6U0FHU7"/>
<dbReference type="EMBL" id="HBGV01005434">
    <property type="protein sequence ID" value="CAD9479187.1"/>
    <property type="molecule type" value="Transcribed_RNA"/>
</dbReference>
<reference evidence="1" key="1">
    <citation type="submission" date="2021-01" db="EMBL/GenBank/DDBJ databases">
        <authorList>
            <person name="Corre E."/>
            <person name="Pelletier E."/>
            <person name="Niang G."/>
            <person name="Scheremetjew M."/>
            <person name="Finn R."/>
            <person name="Kale V."/>
            <person name="Holt S."/>
            <person name="Cochrane G."/>
            <person name="Meng A."/>
            <person name="Brown T."/>
            <person name="Cohen L."/>
        </authorList>
    </citation>
    <scope>NUCLEOTIDE SEQUENCE</scope>
    <source>
        <strain evidence="1">CCMP826</strain>
    </source>
</reference>
<gene>
    <name evidence="1" type="ORF">HTAM1171_LOCUS3250</name>
    <name evidence="2" type="ORF">HTAM1171_LOCUS3251</name>
</gene>
<evidence type="ECO:0000313" key="2">
    <source>
        <dbReference type="EMBL" id="CAD9479192.1"/>
    </source>
</evidence>
<dbReference type="SUPFAM" id="SSF48403">
    <property type="entry name" value="Ankyrin repeat"/>
    <property type="match status" value="1"/>
</dbReference>